<comment type="caution">
    <text evidence="1">The sequence shown here is derived from an EMBL/GenBank/DDBJ whole genome shotgun (WGS) entry which is preliminary data.</text>
</comment>
<gene>
    <name evidence="1" type="ORF">PVAP13_4KG039458</name>
</gene>
<keyword evidence="2" id="KW-1185">Reference proteome</keyword>
<evidence type="ECO:0000313" key="2">
    <source>
        <dbReference type="Proteomes" id="UP000823388"/>
    </source>
</evidence>
<dbReference type="AlphaFoldDB" id="A0A8T0TIF8"/>
<sequence length="55" mass="6220">MTRGSCEKMSQKIGNLTYQHDKASRPSQVKQVGNTMSFPRPQSISYFCVSTYVCL</sequence>
<reference evidence="1" key="1">
    <citation type="submission" date="2020-05" db="EMBL/GenBank/DDBJ databases">
        <title>WGS assembly of Panicum virgatum.</title>
        <authorList>
            <person name="Lovell J.T."/>
            <person name="Jenkins J."/>
            <person name="Shu S."/>
            <person name="Juenger T.E."/>
            <person name="Schmutz J."/>
        </authorList>
    </citation>
    <scope>NUCLEOTIDE SEQUENCE</scope>
    <source>
        <strain evidence="1">AP13</strain>
    </source>
</reference>
<organism evidence="1 2">
    <name type="scientific">Panicum virgatum</name>
    <name type="common">Blackwell switchgrass</name>
    <dbReference type="NCBI Taxonomy" id="38727"/>
    <lineage>
        <taxon>Eukaryota</taxon>
        <taxon>Viridiplantae</taxon>
        <taxon>Streptophyta</taxon>
        <taxon>Embryophyta</taxon>
        <taxon>Tracheophyta</taxon>
        <taxon>Spermatophyta</taxon>
        <taxon>Magnoliopsida</taxon>
        <taxon>Liliopsida</taxon>
        <taxon>Poales</taxon>
        <taxon>Poaceae</taxon>
        <taxon>PACMAD clade</taxon>
        <taxon>Panicoideae</taxon>
        <taxon>Panicodae</taxon>
        <taxon>Paniceae</taxon>
        <taxon>Panicinae</taxon>
        <taxon>Panicum</taxon>
        <taxon>Panicum sect. Hiantes</taxon>
    </lineage>
</organism>
<name>A0A8T0TIF8_PANVG</name>
<accession>A0A8T0TIF8</accession>
<dbReference type="EMBL" id="CM029043">
    <property type="protein sequence ID" value="KAG2609428.1"/>
    <property type="molecule type" value="Genomic_DNA"/>
</dbReference>
<dbReference type="Proteomes" id="UP000823388">
    <property type="component" value="Chromosome 4K"/>
</dbReference>
<evidence type="ECO:0000313" key="1">
    <source>
        <dbReference type="EMBL" id="KAG2609428.1"/>
    </source>
</evidence>
<proteinExistence type="predicted"/>
<protein>
    <submittedName>
        <fullName evidence="1">Uncharacterized protein</fullName>
    </submittedName>
</protein>